<dbReference type="KEGG" id="aplc:110973272"/>
<dbReference type="RefSeq" id="XP_022079653.1">
    <property type="nucleotide sequence ID" value="XM_022223961.1"/>
</dbReference>
<feature type="compositionally biased region" description="Polar residues" evidence="1">
    <location>
        <begin position="234"/>
        <end position="244"/>
    </location>
</feature>
<dbReference type="OrthoDB" id="9972253at2759"/>
<dbReference type="AlphaFoldDB" id="A0A8B7XFV4"/>
<reference evidence="3" key="1">
    <citation type="submission" date="2025-08" db="UniProtKB">
        <authorList>
            <consortium name="RefSeq"/>
        </authorList>
    </citation>
    <scope>IDENTIFICATION</scope>
</reference>
<gene>
    <name evidence="3" type="primary">LOC110973272</name>
</gene>
<name>A0A8B7XFV4_ACAPL</name>
<feature type="region of interest" description="Disordered" evidence="1">
    <location>
        <begin position="19"/>
        <end position="51"/>
    </location>
</feature>
<proteinExistence type="predicted"/>
<sequence length="330" mass="38070">MATGHILPGRGSIVTKFRSKSADPTMSSYRYNKEGRLGGRGTYGRPQYQTSPRDLVEIKRDALLAWTEEMEDWSKSPNKRPTTYEHSYYDKNVKTEDRARMRPISPTRRNKPHPKDVFLTCRLHKVPGYYDPSAAMGKEIGAVQGFQNPDARIKEEVYLVDALCPAWEQEERRHLRHKYIGRPSTANVMTYRDEEREKMKRVISDPWSAQAAEAWLKLAGSTNRKAVKKMVNSARATTQVSNRQPQDRTTRNVTEQVREPYQASVHRFLKGAGHEESKAAEKLFDSLESAPRPLPMSGPHFHITDYSKVHHKIHPKHIRTDFTIHPEWVP</sequence>
<dbReference type="OMA" id="ANYSIYH"/>
<evidence type="ECO:0000313" key="2">
    <source>
        <dbReference type="Proteomes" id="UP000694845"/>
    </source>
</evidence>
<feature type="region of interest" description="Disordered" evidence="1">
    <location>
        <begin position="233"/>
        <end position="254"/>
    </location>
</feature>
<evidence type="ECO:0000313" key="3">
    <source>
        <dbReference type="RefSeq" id="XP_022079653.1"/>
    </source>
</evidence>
<keyword evidence="2" id="KW-1185">Reference proteome</keyword>
<organism evidence="2 3">
    <name type="scientific">Acanthaster planci</name>
    <name type="common">Crown-of-thorns starfish</name>
    <dbReference type="NCBI Taxonomy" id="133434"/>
    <lineage>
        <taxon>Eukaryota</taxon>
        <taxon>Metazoa</taxon>
        <taxon>Echinodermata</taxon>
        <taxon>Eleutherozoa</taxon>
        <taxon>Asterozoa</taxon>
        <taxon>Asteroidea</taxon>
        <taxon>Valvatacea</taxon>
        <taxon>Valvatida</taxon>
        <taxon>Acanthasteridae</taxon>
        <taxon>Acanthaster</taxon>
    </lineage>
</organism>
<evidence type="ECO:0000256" key="1">
    <source>
        <dbReference type="SAM" id="MobiDB-lite"/>
    </source>
</evidence>
<accession>A0A8B7XFV4</accession>
<dbReference type="Proteomes" id="UP000694845">
    <property type="component" value="Unplaced"/>
</dbReference>
<protein>
    <submittedName>
        <fullName evidence="3">Uncharacterized protein LOC110973272</fullName>
    </submittedName>
</protein>
<dbReference type="GeneID" id="110973272"/>